<protein>
    <submittedName>
        <fullName evidence="3">DNA binding protein</fullName>
    </submittedName>
</protein>
<name>A0AAV8EI26_9POAL</name>
<evidence type="ECO:0000259" key="2">
    <source>
        <dbReference type="Pfam" id="PF25896"/>
    </source>
</evidence>
<feature type="compositionally biased region" description="Basic and acidic residues" evidence="1">
    <location>
        <begin position="296"/>
        <end position="314"/>
    </location>
</feature>
<proteinExistence type="predicted"/>
<evidence type="ECO:0000313" key="4">
    <source>
        <dbReference type="Proteomes" id="UP001140206"/>
    </source>
</evidence>
<dbReference type="PANTHER" id="PTHR34568">
    <property type="entry name" value="RRM DOMAIN-CONTAINING PROTEIN"/>
    <property type="match status" value="1"/>
</dbReference>
<keyword evidence="4" id="KW-1185">Reference proteome</keyword>
<feature type="compositionally biased region" description="Polar residues" evidence="1">
    <location>
        <begin position="369"/>
        <end position="379"/>
    </location>
</feature>
<evidence type="ECO:0000313" key="3">
    <source>
        <dbReference type="EMBL" id="KAJ4778103.1"/>
    </source>
</evidence>
<feature type="compositionally biased region" description="Basic and acidic residues" evidence="1">
    <location>
        <begin position="478"/>
        <end position="488"/>
    </location>
</feature>
<dbReference type="PANTHER" id="PTHR34568:SF1">
    <property type="entry name" value="DNA BINDING PROTEIN"/>
    <property type="match status" value="1"/>
</dbReference>
<evidence type="ECO:0000256" key="1">
    <source>
        <dbReference type="SAM" id="MobiDB-lite"/>
    </source>
</evidence>
<organism evidence="3 4">
    <name type="scientific">Rhynchospora pubera</name>
    <dbReference type="NCBI Taxonomy" id="906938"/>
    <lineage>
        <taxon>Eukaryota</taxon>
        <taxon>Viridiplantae</taxon>
        <taxon>Streptophyta</taxon>
        <taxon>Embryophyta</taxon>
        <taxon>Tracheophyta</taxon>
        <taxon>Spermatophyta</taxon>
        <taxon>Magnoliopsida</taxon>
        <taxon>Liliopsida</taxon>
        <taxon>Poales</taxon>
        <taxon>Cyperaceae</taxon>
        <taxon>Cyperoideae</taxon>
        <taxon>Rhynchosporeae</taxon>
        <taxon>Rhynchospora</taxon>
    </lineage>
</organism>
<feature type="region of interest" description="Disordered" evidence="1">
    <location>
        <begin position="456"/>
        <end position="493"/>
    </location>
</feature>
<comment type="caution">
    <text evidence="3">The sequence shown here is derived from an EMBL/GenBank/DDBJ whole genome shotgun (WGS) entry which is preliminary data.</text>
</comment>
<reference evidence="3" key="1">
    <citation type="submission" date="2022-08" db="EMBL/GenBank/DDBJ databases">
        <authorList>
            <person name="Marques A."/>
        </authorList>
    </citation>
    <scope>NUCLEOTIDE SEQUENCE</scope>
    <source>
        <strain evidence="3">RhyPub2mFocal</strain>
        <tissue evidence="3">Leaves</tissue>
    </source>
</reference>
<dbReference type="InterPro" id="IPR058942">
    <property type="entry name" value="AT3G52170-like"/>
</dbReference>
<feature type="region of interest" description="Disordered" evidence="1">
    <location>
        <begin position="286"/>
        <end position="314"/>
    </location>
</feature>
<dbReference type="EMBL" id="JAMFTS010000003">
    <property type="protein sequence ID" value="KAJ4778103.1"/>
    <property type="molecule type" value="Genomic_DNA"/>
</dbReference>
<gene>
    <name evidence="3" type="ORF">LUZ62_062360</name>
</gene>
<feature type="domain" description="AT3G52170-like helix-turn-helix" evidence="2">
    <location>
        <begin position="32"/>
        <end position="80"/>
    </location>
</feature>
<feature type="region of interest" description="Disordered" evidence="1">
    <location>
        <begin position="369"/>
        <end position="389"/>
    </location>
</feature>
<dbReference type="InterPro" id="IPR058941">
    <property type="entry name" value="HTH_AT3G52170-like"/>
</dbReference>
<dbReference type="Pfam" id="PF25896">
    <property type="entry name" value="HTH_AT3G52170"/>
    <property type="match status" value="1"/>
</dbReference>
<dbReference type="AlphaFoldDB" id="A0AAV8EI26"/>
<accession>A0AAV8EI26</accession>
<sequence length="516" mass="57234">MQAGSITCTSQRFALTRCHCSSQEKKARLRKSKEDRRAMVETFITNYQNTNNGSFPSLRLTQKEVGGSFYTVREIVRDIIQENRILGPGDLDMQSLTLEDAPIQPEICENSHINTGTELQFKTGNEENDILAQVNQDSDETLELLENNSFENGVLNLDVSKERNLEQMEGLNYKKCSFIDEEVSINNTGIKPTDDVLGSDFDGNGDTQSSLRNMISESVDATKIETDKGEIGYISEADVTLPSNEVINVDSFMEHEETSDSSGGLEWSRSAESGYIQETVMEERMETVDESESDNNEVKGEVLESNEKFSDDTKSEKFGSFLRPMDLNIGLELPISVINEELQESVAETIEKSSSEIKEGIGEILQSNGKKSLNESKPASNIGLAEGTGPDGRFEMVRAVVEVEQFPLPRANSSLNSEDDCVSASAGAEEKEMELLEVKAPAAIMNTEIKPEFKDLSSGESLDEVQKTEHGATMNDVTKTKGNRESAKKNRVQADNNPLWNTIRAFVTAIIKFWSE</sequence>
<dbReference type="Proteomes" id="UP001140206">
    <property type="component" value="Chromosome 3"/>
</dbReference>